<dbReference type="SUPFAM" id="SSF53955">
    <property type="entry name" value="Lysozyme-like"/>
    <property type="match status" value="1"/>
</dbReference>
<keyword evidence="3" id="KW-0326">Glycosidase</keyword>
<protein>
    <recommendedName>
        <fullName evidence="3">Lysozyme</fullName>
        <ecNumber evidence="3">3.2.1.17</ecNumber>
    </recommendedName>
</protein>
<dbReference type="AlphaFoldDB" id="A0A4U8UD74"/>
<evidence type="ECO:0000313" key="5">
    <source>
        <dbReference type="Proteomes" id="UP000029920"/>
    </source>
</evidence>
<keyword evidence="2 3" id="KW-0081">Bacteriolytic enzyme</keyword>
<name>A0A4U8UD74_9HELI</name>
<keyword evidence="3" id="KW-0378">Hydrolase</keyword>
<evidence type="ECO:0000256" key="3">
    <source>
        <dbReference type="RuleBase" id="RU003788"/>
    </source>
</evidence>
<dbReference type="InterPro" id="IPR002196">
    <property type="entry name" value="Glyco_hydro_24"/>
</dbReference>
<dbReference type="RefSeq" id="WP_034553524.1">
    <property type="nucleotide sequence ID" value="NZ_JRPC02000024.1"/>
</dbReference>
<dbReference type="InterPro" id="IPR052619">
    <property type="entry name" value="Phage_lysozyme-like"/>
</dbReference>
<accession>A0A4U8UD74</accession>
<evidence type="ECO:0000256" key="2">
    <source>
        <dbReference type="ARBA" id="ARBA00022638"/>
    </source>
</evidence>
<dbReference type="Pfam" id="PF00959">
    <property type="entry name" value="Phage_lysozyme"/>
    <property type="match status" value="1"/>
</dbReference>
<evidence type="ECO:0000313" key="4">
    <source>
        <dbReference type="EMBL" id="TLE14461.1"/>
    </source>
</evidence>
<dbReference type="GO" id="GO:0042742">
    <property type="term" value="P:defense response to bacterium"/>
    <property type="evidence" value="ECO:0007669"/>
    <property type="project" value="UniProtKB-KW"/>
</dbReference>
<keyword evidence="1 3" id="KW-0929">Antimicrobial</keyword>
<dbReference type="InterPro" id="IPR023347">
    <property type="entry name" value="Lysozyme_dom_sf"/>
</dbReference>
<comment type="similarity">
    <text evidence="3">Belongs to the glycosyl hydrolase 24 family.</text>
</comment>
<proteinExistence type="inferred from homology"/>
<comment type="catalytic activity">
    <reaction evidence="3">
        <text>Hydrolysis of (1-&gt;4)-beta-linkages between N-acetylmuramic acid and N-acetyl-D-glucosamine residues in a peptidoglycan and between N-acetyl-D-glucosamine residues in chitodextrins.</text>
        <dbReference type="EC" id="3.2.1.17"/>
    </reaction>
</comment>
<dbReference type="Gene3D" id="1.10.530.40">
    <property type="match status" value="1"/>
</dbReference>
<organism evidence="4 5">
    <name type="scientific">Helicobacter apodemus</name>
    <dbReference type="NCBI Taxonomy" id="135569"/>
    <lineage>
        <taxon>Bacteria</taxon>
        <taxon>Pseudomonadati</taxon>
        <taxon>Campylobacterota</taxon>
        <taxon>Epsilonproteobacteria</taxon>
        <taxon>Campylobacterales</taxon>
        <taxon>Helicobacteraceae</taxon>
        <taxon>Helicobacter</taxon>
    </lineage>
</organism>
<dbReference type="EC" id="3.2.1.17" evidence="3"/>
<dbReference type="InterPro" id="IPR023346">
    <property type="entry name" value="Lysozyme-like_dom_sf"/>
</dbReference>
<evidence type="ECO:0000256" key="1">
    <source>
        <dbReference type="ARBA" id="ARBA00022529"/>
    </source>
</evidence>
<dbReference type="PANTHER" id="PTHR37406:SF1">
    <property type="entry name" value="T4-TYPE LYSOZYME 1-RELATED"/>
    <property type="match status" value="1"/>
</dbReference>
<gene>
    <name evidence="4" type="ORF">LS72_008645</name>
</gene>
<comment type="caution">
    <text evidence="4">The sequence shown here is derived from an EMBL/GenBank/DDBJ whole genome shotgun (WGS) entry which is preliminary data.</text>
</comment>
<reference evidence="4 5" key="1">
    <citation type="journal article" date="2014" name="Genome Announc.">
        <title>Draft genome sequences of eight enterohepatic helicobacter species isolated from both laboratory and wild rodents.</title>
        <authorList>
            <person name="Sheh A."/>
            <person name="Shen Z."/>
            <person name="Fox J.G."/>
        </authorList>
    </citation>
    <scope>NUCLEOTIDE SEQUENCE [LARGE SCALE GENOMIC DNA]</scope>
    <source>
        <strain evidence="4 5">MIT-03-7007</strain>
    </source>
</reference>
<dbReference type="GO" id="GO:0031640">
    <property type="term" value="P:killing of cells of another organism"/>
    <property type="evidence" value="ECO:0007669"/>
    <property type="project" value="UniProtKB-KW"/>
</dbReference>
<dbReference type="EMBL" id="JRPC02000024">
    <property type="protein sequence ID" value="TLE14461.1"/>
    <property type="molecule type" value="Genomic_DNA"/>
</dbReference>
<sequence length="154" mass="17933">MKETIEIILPLTADFEGFSPKVYKCPAGFLTIGYGRNIEANPLTETEKKLLRAEGLINEKIAKDWLRENLQKCYEELAQNFNWFAKTDRVRKAALVDFDYNVGLGTLKTFKNTLLFLEQEDYKRAAENMRLSKWFKQVKRRGVRICNMIESGNI</sequence>
<dbReference type="PANTHER" id="PTHR37406">
    <property type="entry name" value="T4-TYPE LYSOZYME 1-RELATED"/>
    <property type="match status" value="1"/>
</dbReference>
<keyword evidence="5" id="KW-1185">Reference proteome</keyword>
<dbReference type="GO" id="GO:0003796">
    <property type="term" value="F:lysozyme activity"/>
    <property type="evidence" value="ECO:0007669"/>
    <property type="project" value="UniProtKB-EC"/>
</dbReference>
<dbReference type="GO" id="GO:0009253">
    <property type="term" value="P:peptidoglycan catabolic process"/>
    <property type="evidence" value="ECO:0007669"/>
    <property type="project" value="InterPro"/>
</dbReference>
<dbReference type="GO" id="GO:0016998">
    <property type="term" value="P:cell wall macromolecule catabolic process"/>
    <property type="evidence" value="ECO:0007669"/>
    <property type="project" value="InterPro"/>
</dbReference>
<dbReference type="Proteomes" id="UP000029920">
    <property type="component" value="Unassembled WGS sequence"/>
</dbReference>